<dbReference type="EMBL" id="FWEV01000307">
    <property type="protein sequence ID" value="SLM32350.1"/>
    <property type="molecule type" value="Genomic_DNA"/>
</dbReference>
<feature type="domain" description="Putative zinc ribbon" evidence="2">
    <location>
        <begin position="5"/>
        <end position="34"/>
    </location>
</feature>
<keyword evidence="4" id="KW-1185">Reference proteome</keyword>
<dbReference type="OrthoDB" id="9801008at2"/>
<evidence type="ECO:0000256" key="1">
    <source>
        <dbReference type="SAM" id="MobiDB-lite"/>
    </source>
</evidence>
<feature type="region of interest" description="Disordered" evidence="1">
    <location>
        <begin position="1"/>
        <end position="60"/>
    </location>
</feature>
<sequence length="60" mass="6605">MNKNCQSCGMPMKRDPETGGTNADGSKNLKFSSWMQQEKSGHGHTGYDLLQAERTGEETV</sequence>
<gene>
    <name evidence="3" type="ORF">MTBBW1_630044</name>
</gene>
<protein>
    <recommendedName>
        <fullName evidence="2">Putative zinc ribbon domain-containing protein</fullName>
    </recommendedName>
</protein>
<dbReference type="RefSeq" id="WP_080801942.1">
    <property type="nucleotide sequence ID" value="NZ_LT828542.1"/>
</dbReference>
<evidence type="ECO:0000313" key="4">
    <source>
        <dbReference type="Proteomes" id="UP000191931"/>
    </source>
</evidence>
<reference evidence="3 4" key="1">
    <citation type="submission" date="2017-03" db="EMBL/GenBank/DDBJ databases">
        <authorList>
            <person name="Afonso C.L."/>
            <person name="Miller P.J."/>
            <person name="Scott M.A."/>
            <person name="Spackman E."/>
            <person name="Goraichik I."/>
            <person name="Dimitrov K.M."/>
            <person name="Suarez D.L."/>
            <person name="Swayne D.E."/>
        </authorList>
    </citation>
    <scope>NUCLEOTIDE SEQUENCE [LARGE SCALE GENOMIC DNA]</scope>
    <source>
        <strain evidence="3">PRJEB14757</strain>
    </source>
</reference>
<dbReference type="AlphaFoldDB" id="A0A1W1HIS6"/>
<accession>A0A1W1HIS6</accession>
<dbReference type="Pfam" id="PF12674">
    <property type="entry name" value="Zn_ribbon_2"/>
    <property type="match status" value="1"/>
</dbReference>
<dbReference type="Proteomes" id="UP000191931">
    <property type="component" value="Unassembled WGS sequence"/>
</dbReference>
<organism evidence="3 4">
    <name type="scientific">Desulfamplus magnetovallimortis</name>
    <dbReference type="NCBI Taxonomy" id="1246637"/>
    <lineage>
        <taxon>Bacteria</taxon>
        <taxon>Pseudomonadati</taxon>
        <taxon>Thermodesulfobacteriota</taxon>
        <taxon>Desulfobacteria</taxon>
        <taxon>Desulfobacterales</taxon>
        <taxon>Desulfobacteraceae</taxon>
        <taxon>Desulfamplus</taxon>
    </lineage>
</organism>
<dbReference type="InterPro" id="IPR025868">
    <property type="entry name" value="Zn_ribbon_dom_put"/>
</dbReference>
<feature type="compositionally biased region" description="Polar residues" evidence="1">
    <location>
        <begin position="19"/>
        <end position="38"/>
    </location>
</feature>
<evidence type="ECO:0000259" key="2">
    <source>
        <dbReference type="Pfam" id="PF12674"/>
    </source>
</evidence>
<name>A0A1W1HIS6_9BACT</name>
<proteinExistence type="predicted"/>
<evidence type="ECO:0000313" key="3">
    <source>
        <dbReference type="EMBL" id="SLM32350.1"/>
    </source>
</evidence>